<gene>
    <name evidence="2" type="ORF">FWK35_00023013</name>
</gene>
<evidence type="ECO:0000259" key="1">
    <source>
        <dbReference type="Pfam" id="PF21738"/>
    </source>
</evidence>
<protein>
    <recommendedName>
        <fullName evidence="1">Double jelly roll-like domain-containing protein</fullName>
    </recommendedName>
</protein>
<dbReference type="Pfam" id="PF21738">
    <property type="entry name" value="DJR-like_dom"/>
    <property type="match status" value="1"/>
</dbReference>
<comment type="caution">
    <text evidence="2">The sequence shown here is derived from an EMBL/GenBank/DDBJ whole genome shotgun (WGS) entry which is preliminary data.</text>
</comment>
<dbReference type="EMBL" id="VUJU01008883">
    <property type="protein sequence ID" value="KAF0724592.1"/>
    <property type="molecule type" value="Genomic_DNA"/>
</dbReference>
<sequence>MLSARSTMMDDSYLDVTADYVDDCKITQKSYHLFTPYSSTALSYNEEIRINVQNMDSYTLPCENYKKILLNCNHQLILNRASTDLDAIHVVGEGATAAVDKNKKITIELTKVVWKMPIIKVSDKEKLKAWDLCEYPVLPRNTSHSWTVKSSSLLEKPRFVLFGLQTSRRNNIETDAGRFDHCQLKNLKVHLNSEVYPYEDFRADFKNNTTSIIYKAYTDFQKSYYERDYCEPLLSKHIFQNYVPIVVVDLSYQNDNVKSSTVDIKIDFEKDTVIPEKTAAYCLIYMIRL</sequence>
<name>A0A6G0WDY0_APHCR</name>
<organism evidence="2 3">
    <name type="scientific">Aphis craccivora</name>
    <name type="common">Cowpea aphid</name>
    <dbReference type="NCBI Taxonomy" id="307492"/>
    <lineage>
        <taxon>Eukaryota</taxon>
        <taxon>Metazoa</taxon>
        <taxon>Ecdysozoa</taxon>
        <taxon>Arthropoda</taxon>
        <taxon>Hexapoda</taxon>
        <taxon>Insecta</taxon>
        <taxon>Pterygota</taxon>
        <taxon>Neoptera</taxon>
        <taxon>Paraneoptera</taxon>
        <taxon>Hemiptera</taxon>
        <taxon>Sternorrhyncha</taxon>
        <taxon>Aphidomorpha</taxon>
        <taxon>Aphidoidea</taxon>
        <taxon>Aphididae</taxon>
        <taxon>Aphidini</taxon>
        <taxon>Aphis</taxon>
        <taxon>Aphis</taxon>
    </lineage>
</organism>
<keyword evidence="3" id="KW-1185">Reference proteome</keyword>
<dbReference type="AlphaFoldDB" id="A0A6G0WDY0"/>
<dbReference type="Proteomes" id="UP000478052">
    <property type="component" value="Unassembled WGS sequence"/>
</dbReference>
<dbReference type="InterPro" id="IPR049512">
    <property type="entry name" value="DJR-like_dom"/>
</dbReference>
<evidence type="ECO:0000313" key="2">
    <source>
        <dbReference type="EMBL" id="KAF0724592.1"/>
    </source>
</evidence>
<dbReference type="PANTHER" id="PTHR36159:SF1">
    <property type="entry name" value="RETROVIRUS-RELATED POL POLYPROTEIN FROM TRANSPOSON 412-LIKE PROTEIN"/>
    <property type="match status" value="1"/>
</dbReference>
<proteinExistence type="predicted"/>
<reference evidence="2 3" key="1">
    <citation type="submission" date="2019-08" db="EMBL/GenBank/DDBJ databases">
        <title>Whole genome of Aphis craccivora.</title>
        <authorList>
            <person name="Voronova N.V."/>
            <person name="Shulinski R.S."/>
            <person name="Bandarenka Y.V."/>
            <person name="Zhorov D.G."/>
            <person name="Warner D."/>
        </authorList>
    </citation>
    <scope>NUCLEOTIDE SEQUENCE [LARGE SCALE GENOMIC DNA]</scope>
    <source>
        <strain evidence="2">180601</strain>
        <tissue evidence="2">Whole Body</tissue>
    </source>
</reference>
<dbReference type="PANTHER" id="PTHR36159">
    <property type="entry name" value="PROTEIN CBG23766"/>
    <property type="match status" value="1"/>
</dbReference>
<dbReference type="OrthoDB" id="7399333at2759"/>
<evidence type="ECO:0000313" key="3">
    <source>
        <dbReference type="Proteomes" id="UP000478052"/>
    </source>
</evidence>
<accession>A0A6G0WDY0</accession>
<feature type="domain" description="Double jelly roll-like" evidence="1">
    <location>
        <begin position="62"/>
        <end position="286"/>
    </location>
</feature>